<feature type="region of interest" description="Disordered" evidence="1">
    <location>
        <begin position="258"/>
        <end position="282"/>
    </location>
</feature>
<evidence type="ECO:0000313" key="2">
    <source>
        <dbReference type="EMBL" id="THU89323.1"/>
    </source>
</evidence>
<dbReference type="OrthoDB" id="3063120at2759"/>
<proteinExistence type="predicted"/>
<name>A0A4S8LKA8_DENBC</name>
<sequence>MRRFVCIGSPENTLTSPPMVPGISESAQWRPGGIPGHTSPFPMNIVCSTSDEAQQVWTLMQPWALETVNQNCDQLITSVQQDARLHGLNELFGRVANCKYWAVRLGSTVGLYFSGVDAMQNMDASSVVRFRRALSFDNFLSAVIAMISTNPATLGPLEDYWPAKHPVQAQEIREAVMAHVDNLSSPSPAPAPAPAPTPIPAPAPTPIPAPAPVPAPAPEPASTSASAPSLLAPSQPATQDHVTFVNISPVIEKAVLPSIPTRSGGAHSRQGTPSTRRVAPDSCTPSCGIRRELNYFTRHYFQAHNWEEIDIYEVEDILSRVQGSDEFVDEMAHVLDTTESISRFLWILIQGR</sequence>
<keyword evidence="3" id="KW-1185">Reference proteome</keyword>
<feature type="compositionally biased region" description="Low complexity" evidence="1">
    <location>
        <begin position="220"/>
        <end position="235"/>
    </location>
</feature>
<organism evidence="2 3">
    <name type="scientific">Dendrothele bispora (strain CBS 962.96)</name>
    <dbReference type="NCBI Taxonomy" id="1314807"/>
    <lineage>
        <taxon>Eukaryota</taxon>
        <taxon>Fungi</taxon>
        <taxon>Dikarya</taxon>
        <taxon>Basidiomycota</taxon>
        <taxon>Agaricomycotina</taxon>
        <taxon>Agaricomycetes</taxon>
        <taxon>Agaricomycetidae</taxon>
        <taxon>Agaricales</taxon>
        <taxon>Agaricales incertae sedis</taxon>
        <taxon>Dendrothele</taxon>
    </lineage>
</organism>
<dbReference type="EMBL" id="ML179372">
    <property type="protein sequence ID" value="THU89323.1"/>
    <property type="molecule type" value="Genomic_DNA"/>
</dbReference>
<evidence type="ECO:0000256" key="1">
    <source>
        <dbReference type="SAM" id="MobiDB-lite"/>
    </source>
</evidence>
<gene>
    <name evidence="2" type="ORF">K435DRAFT_802824</name>
</gene>
<protein>
    <submittedName>
        <fullName evidence="2">Uncharacterized protein</fullName>
    </submittedName>
</protein>
<dbReference type="AlphaFoldDB" id="A0A4S8LKA8"/>
<accession>A0A4S8LKA8</accession>
<evidence type="ECO:0000313" key="3">
    <source>
        <dbReference type="Proteomes" id="UP000297245"/>
    </source>
</evidence>
<dbReference type="Proteomes" id="UP000297245">
    <property type="component" value="Unassembled WGS sequence"/>
</dbReference>
<feature type="compositionally biased region" description="Pro residues" evidence="1">
    <location>
        <begin position="187"/>
        <end position="219"/>
    </location>
</feature>
<feature type="region of interest" description="Disordered" evidence="1">
    <location>
        <begin position="182"/>
        <end position="235"/>
    </location>
</feature>
<reference evidence="2 3" key="1">
    <citation type="journal article" date="2019" name="Nat. Ecol. Evol.">
        <title>Megaphylogeny resolves global patterns of mushroom evolution.</title>
        <authorList>
            <person name="Varga T."/>
            <person name="Krizsan K."/>
            <person name="Foldi C."/>
            <person name="Dima B."/>
            <person name="Sanchez-Garcia M."/>
            <person name="Sanchez-Ramirez S."/>
            <person name="Szollosi G.J."/>
            <person name="Szarkandi J.G."/>
            <person name="Papp V."/>
            <person name="Albert L."/>
            <person name="Andreopoulos W."/>
            <person name="Angelini C."/>
            <person name="Antonin V."/>
            <person name="Barry K.W."/>
            <person name="Bougher N.L."/>
            <person name="Buchanan P."/>
            <person name="Buyck B."/>
            <person name="Bense V."/>
            <person name="Catcheside P."/>
            <person name="Chovatia M."/>
            <person name="Cooper J."/>
            <person name="Damon W."/>
            <person name="Desjardin D."/>
            <person name="Finy P."/>
            <person name="Geml J."/>
            <person name="Haridas S."/>
            <person name="Hughes K."/>
            <person name="Justo A."/>
            <person name="Karasinski D."/>
            <person name="Kautmanova I."/>
            <person name="Kiss B."/>
            <person name="Kocsube S."/>
            <person name="Kotiranta H."/>
            <person name="LaButti K.M."/>
            <person name="Lechner B.E."/>
            <person name="Liimatainen K."/>
            <person name="Lipzen A."/>
            <person name="Lukacs Z."/>
            <person name="Mihaltcheva S."/>
            <person name="Morgado L.N."/>
            <person name="Niskanen T."/>
            <person name="Noordeloos M.E."/>
            <person name="Ohm R.A."/>
            <person name="Ortiz-Santana B."/>
            <person name="Ovrebo C."/>
            <person name="Racz N."/>
            <person name="Riley R."/>
            <person name="Savchenko A."/>
            <person name="Shiryaev A."/>
            <person name="Soop K."/>
            <person name="Spirin V."/>
            <person name="Szebenyi C."/>
            <person name="Tomsovsky M."/>
            <person name="Tulloss R.E."/>
            <person name="Uehling J."/>
            <person name="Grigoriev I.V."/>
            <person name="Vagvolgyi C."/>
            <person name="Papp T."/>
            <person name="Martin F.M."/>
            <person name="Miettinen O."/>
            <person name="Hibbett D.S."/>
            <person name="Nagy L.G."/>
        </authorList>
    </citation>
    <scope>NUCLEOTIDE SEQUENCE [LARGE SCALE GENOMIC DNA]</scope>
    <source>
        <strain evidence="2 3">CBS 962.96</strain>
    </source>
</reference>